<dbReference type="GO" id="GO:0016137">
    <property type="term" value="P:glycoside metabolic process"/>
    <property type="evidence" value="ECO:0007669"/>
    <property type="project" value="UniProtKB-ARBA"/>
</dbReference>
<dbReference type="Pfam" id="PF02585">
    <property type="entry name" value="PIG-L"/>
    <property type="match status" value="1"/>
</dbReference>
<dbReference type="EMBL" id="LT629692">
    <property type="protein sequence ID" value="SDG72638.1"/>
    <property type="molecule type" value="Genomic_DNA"/>
</dbReference>
<dbReference type="Proteomes" id="UP000199009">
    <property type="component" value="Chromosome I"/>
</dbReference>
<dbReference type="STRING" id="370764.SAMN04489810_1118"/>
<dbReference type="AlphaFoldDB" id="A0A1G7WL99"/>
<evidence type="ECO:0000313" key="2">
    <source>
        <dbReference type="EMBL" id="SDG72638.1"/>
    </source>
</evidence>
<dbReference type="Gene3D" id="3.40.50.10320">
    <property type="entry name" value="LmbE-like"/>
    <property type="match status" value="1"/>
</dbReference>
<dbReference type="PANTHER" id="PTHR12993:SF11">
    <property type="entry name" value="N-ACETYLGLUCOSAMINYL-PHOSPHATIDYLINOSITOL DE-N-ACETYLASE"/>
    <property type="match status" value="1"/>
</dbReference>
<gene>
    <name evidence="2" type="ORF">SAMN04489810_1118</name>
</gene>
<name>A0A1G7WL99_9MICO</name>
<keyword evidence="3" id="KW-1185">Reference proteome</keyword>
<accession>A0A1G7WL99</accession>
<organism evidence="2 3">
    <name type="scientific">Microbacterium pygmaeum</name>
    <dbReference type="NCBI Taxonomy" id="370764"/>
    <lineage>
        <taxon>Bacteria</taxon>
        <taxon>Bacillati</taxon>
        <taxon>Actinomycetota</taxon>
        <taxon>Actinomycetes</taxon>
        <taxon>Micrococcales</taxon>
        <taxon>Microbacteriaceae</taxon>
        <taxon>Microbacterium</taxon>
    </lineage>
</organism>
<dbReference type="PANTHER" id="PTHR12993">
    <property type="entry name" value="N-ACETYLGLUCOSAMINYL-PHOSPHATIDYLINOSITOL DE-N-ACETYLASE-RELATED"/>
    <property type="match status" value="1"/>
</dbReference>
<sequence>MSDLGDPRHPLPEHSPIETVATFFAHYDDDLIFANPTLTQALESGCRTRSFFFTAGDAGKGMSEYVAGREQGIRAAYDAMRGRSGAWTDRTETLGNGLRVTVTSPDDDDRVALIFLRLADGGLGGNGYEATGRNSLRNLFTGYKTPIRGLDSDQDITLELLRGAVIELIAEYRPTLVITNNPTFADGADGDHPDHQTVGSLVASLVDDGLVDARLVRYAVGYPAAERPANIESDALRRKLEVFAAYAADDPVVARAQPEEYLAVRGFGDWLQRQYLVPHDELVRVGAGR</sequence>
<evidence type="ECO:0000313" key="3">
    <source>
        <dbReference type="Proteomes" id="UP000199009"/>
    </source>
</evidence>
<dbReference type="InterPro" id="IPR024078">
    <property type="entry name" value="LmbE-like_dom_sf"/>
</dbReference>
<dbReference type="InterPro" id="IPR003737">
    <property type="entry name" value="GlcNAc_PI_deacetylase-related"/>
</dbReference>
<dbReference type="OrthoDB" id="6064917at2"/>
<dbReference type="SUPFAM" id="SSF102588">
    <property type="entry name" value="LmbE-like"/>
    <property type="match status" value="1"/>
</dbReference>
<keyword evidence="1" id="KW-0862">Zinc</keyword>
<reference evidence="2 3" key="1">
    <citation type="submission" date="2016-10" db="EMBL/GenBank/DDBJ databases">
        <authorList>
            <person name="de Groot N.N."/>
        </authorList>
    </citation>
    <scope>NUCLEOTIDE SEQUENCE [LARGE SCALE GENOMIC DNA]</scope>
    <source>
        <strain evidence="2 3">DSM 23142</strain>
    </source>
</reference>
<protein>
    <submittedName>
        <fullName evidence="2">N-acetylglucosaminyl deacetylase, LmbE family</fullName>
    </submittedName>
</protein>
<evidence type="ECO:0000256" key="1">
    <source>
        <dbReference type="ARBA" id="ARBA00022833"/>
    </source>
</evidence>
<dbReference type="RefSeq" id="WP_091487451.1">
    <property type="nucleotide sequence ID" value="NZ_LT629692.1"/>
</dbReference>
<proteinExistence type="predicted"/>
<dbReference type="GO" id="GO:0016811">
    <property type="term" value="F:hydrolase activity, acting on carbon-nitrogen (but not peptide) bonds, in linear amides"/>
    <property type="evidence" value="ECO:0007669"/>
    <property type="project" value="TreeGrafter"/>
</dbReference>